<accession>A0ABC9NQC6</accession>
<gene>
    <name evidence="1" type="ORF">ESCAB7627_1327</name>
</gene>
<dbReference type="AlphaFoldDB" id="A0ABC9NQC6"/>
<organism evidence="1 2">
    <name type="scientific">Escherichia albertii (strain TW07627)</name>
    <dbReference type="NCBI Taxonomy" id="502347"/>
    <lineage>
        <taxon>Bacteria</taxon>
        <taxon>Pseudomonadati</taxon>
        <taxon>Pseudomonadota</taxon>
        <taxon>Gammaproteobacteria</taxon>
        <taxon>Enterobacterales</taxon>
        <taxon>Enterobacteriaceae</taxon>
        <taxon>Escherichia</taxon>
    </lineage>
</organism>
<reference evidence="1 2" key="1">
    <citation type="submission" date="2008-02" db="EMBL/GenBank/DDBJ databases">
        <title>Annotation of Escherichia albertii TW07627.</title>
        <authorList>
            <person name="Sutton G."/>
            <person name="Whittam T.S."/>
            <person name="Sebastian Y."/>
        </authorList>
    </citation>
    <scope>NUCLEOTIDE SEQUENCE [LARGE SCALE GENOMIC DNA]</scope>
    <source>
        <strain evidence="1 2">TW07627</strain>
    </source>
</reference>
<evidence type="ECO:0000313" key="1">
    <source>
        <dbReference type="EMBL" id="EDS92454.1"/>
    </source>
</evidence>
<dbReference type="Proteomes" id="UP000003042">
    <property type="component" value="Unassembled WGS sequence"/>
</dbReference>
<dbReference type="EMBL" id="ABKX01000003">
    <property type="protein sequence ID" value="EDS92454.1"/>
    <property type="molecule type" value="Genomic_DNA"/>
</dbReference>
<protein>
    <submittedName>
        <fullName evidence="1">Uncharacterized protein</fullName>
    </submittedName>
</protein>
<name>A0ABC9NQC6_ESCAT</name>
<comment type="caution">
    <text evidence="1">The sequence shown here is derived from an EMBL/GenBank/DDBJ whole genome shotgun (WGS) entry which is preliminary data.</text>
</comment>
<sequence length="53" mass="6167">MPESVIISCRRYSDDTLRKVSVICDDRENECLQKETFSLLILNDLLFFALLSL</sequence>
<evidence type="ECO:0000313" key="2">
    <source>
        <dbReference type="Proteomes" id="UP000003042"/>
    </source>
</evidence>
<proteinExistence type="predicted"/>